<dbReference type="InterPro" id="IPR041667">
    <property type="entry name" value="Cupin_8"/>
</dbReference>
<feature type="domain" description="JmjC" evidence="1">
    <location>
        <begin position="119"/>
        <end position="284"/>
    </location>
</feature>
<protein>
    <submittedName>
        <fullName evidence="2">Cupin-like domain-containing protein</fullName>
    </submittedName>
</protein>
<organism evidence="2 3">
    <name type="scientific">Qipengyuania atrilutea</name>
    <dbReference type="NCBI Taxonomy" id="2744473"/>
    <lineage>
        <taxon>Bacteria</taxon>
        <taxon>Pseudomonadati</taxon>
        <taxon>Pseudomonadota</taxon>
        <taxon>Alphaproteobacteria</taxon>
        <taxon>Sphingomonadales</taxon>
        <taxon>Erythrobacteraceae</taxon>
        <taxon>Qipengyuania</taxon>
    </lineage>
</organism>
<dbReference type="Gene3D" id="2.60.120.10">
    <property type="entry name" value="Jelly Rolls"/>
    <property type="match status" value="1"/>
</dbReference>
<dbReference type="PANTHER" id="PTHR12461">
    <property type="entry name" value="HYPOXIA-INDUCIBLE FACTOR 1 ALPHA INHIBITOR-RELATED"/>
    <property type="match status" value="1"/>
</dbReference>
<reference evidence="2 3" key="1">
    <citation type="submission" date="2020-06" db="EMBL/GenBank/DDBJ databases">
        <title>Altererythrobacter sp. HHU K3-1.</title>
        <authorList>
            <person name="Zhang D."/>
            <person name="Xue H."/>
        </authorList>
    </citation>
    <scope>NUCLEOTIDE SEQUENCE [LARGE SCALE GENOMIC DNA]</scope>
    <source>
        <strain evidence="2 3">HHU K3-1</strain>
    </source>
</reference>
<sequence length="347" mass="38084">MGGALHSVPETRAVAVSEEPLPQGAALDTFVEERGEPVVFKGAGTDLPIVRHARDSSAAVMNYLRAKSSGRPLTVYRADPEQNGRFHYAQALDGFNFRASKEPLDPLLAEIAGDSDETIYVGSTDLELFFPGLWAENDPGLEGVVGPDCAPVVGSLWMGNRTVTAAHYDLSNNCAVCAAGCRRFTLFPPDQIGNLYPGPLEPTPGGQVVSMVDFSAPDFARYPRFAEALQTAQSVVLEPGDILVYPAMWWHQVEGLDAFNILVNWWWNAVPEYVDTPQITLMHALLSIRQRPAHERAAWKAVFDHYVFGDGEDAAGHLQEHVLGPLGEIDPMLARRLRAVVTRRIQR</sequence>
<evidence type="ECO:0000313" key="3">
    <source>
        <dbReference type="Proteomes" id="UP000561438"/>
    </source>
</evidence>
<dbReference type="PANTHER" id="PTHR12461:SF105">
    <property type="entry name" value="HYPOXIA-INDUCIBLE FACTOR 1-ALPHA INHIBITOR"/>
    <property type="match status" value="1"/>
</dbReference>
<dbReference type="Pfam" id="PF13621">
    <property type="entry name" value="Cupin_8"/>
    <property type="match status" value="1"/>
</dbReference>
<gene>
    <name evidence="2" type="ORF">HUV48_08645</name>
</gene>
<evidence type="ECO:0000259" key="1">
    <source>
        <dbReference type="PROSITE" id="PS51184"/>
    </source>
</evidence>
<keyword evidence="3" id="KW-1185">Reference proteome</keyword>
<dbReference type="AlphaFoldDB" id="A0A850H3E8"/>
<dbReference type="SMART" id="SM00558">
    <property type="entry name" value="JmjC"/>
    <property type="match status" value="1"/>
</dbReference>
<dbReference type="Proteomes" id="UP000561438">
    <property type="component" value="Unassembled WGS sequence"/>
</dbReference>
<name>A0A850H3E8_9SPHN</name>
<comment type="caution">
    <text evidence="2">The sequence shown here is derived from an EMBL/GenBank/DDBJ whole genome shotgun (WGS) entry which is preliminary data.</text>
</comment>
<evidence type="ECO:0000313" key="2">
    <source>
        <dbReference type="EMBL" id="NVD45087.1"/>
    </source>
</evidence>
<dbReference type="InterPro" id="IPR003347">
    <property type="entry name" value="JmjC_dom"/>
</dbReference>
<dbReference type="InterPro" id="IPR014710">
    <property type="entry name" value="RmlC-like_jellyroll"/>
</dbReference>
<dbReference type="SUPFAM" id="SSF51197">
    <property type="entry name" value="Clavaminate synthase-like"/>
    <property type="match status" value="1"/>
</dbReference>
<dbReference type="PROSITE" id="PS51184">
    <property type="entry name" value="JMJC"/>
    <property type="match status" value="1"/>
</dbReference>
<accession>A0A850H3E8</accession>
<dbReference type="EMBL" id="JABWGV010000003">
    <property type="protein sequence ID" value="NVD45087.1"/>
    <property type="molecule type" value="Genomic_DNA"/>
</dbReference>
<proteinExistence type="predicted"/>